<evidence type="ECO:0000313" key="2">
    <source>
        <dbReference type="EMBL" id="CAA2622452.1"/>
    </source>
</evidence>
<dbReference type="EMBL" id="LR743593">
    <property type="protein sequence ID" value="CAA2622452.1"/>
    <property type="molecule type" value="Genomic_DNA"/>
</dbReference>
<feature type="compositionally biased region" description="Polar residues" evidence="1">
    <location>
        <begin position="71"/>
        <end position="85"/>
    </location>
</feature>
<protein>
    <submittedName>
        <fullName evidence="2">Uncharacterized protein</fullName>
    </submittedName>
</protein>
<gene>
    <name evidence="2" type="ORF">SI7747_06008491</name>
</gene>
<feature type="region of interest" description="Disordered" evidence="1">
    <location>
        <begin position="99"/>
        <end position="128"/>
    </location>
</feature>
<evidence type="ECO:0000256" key="1">
    <source>
        <dbReference type="SAM" id="MobiDB-lite"/>
    </source>
</evidence>
<organism evidence="2">
    <name type="scientific">Spirodela intermedia</name>
    <name type="common">Intermediate duckweed</name>
    <dbReference type="NCBI Taxonomy" id="51605"/>
    <lineage>
        <taxon>Eukaryota</taxon>
        <taxon>Viridiplantae</taxon>
        <taxon>Streptophyta</taxon>
        <taxon>Embryophyta</taxon>
        <taxon>Tracheophyta</taxon>
        <taxon>Spermatophyta</taxon>
        <taxon>Magnoliopsida</taxon>
        <taxon>Liliopsida</taxon>
        <taxon>Araceae</taxon>
        <taxon>Lemnoideae</taxon>
        <taxon>Spirodela</taxon>
    </lineage>
</organism>
<proteinExistence type="predicted"/>
<feature type="region of interest" description="Disordered" evidence="1">
    <location>
        <begin position="1"/>
        <end position="85"/>
    </location>
</feature>
<dbReference type="Proteomes" id="UP001189122">
    <property type="component" value="Unassembled WGS sequence"/>
</dbReference>
<name>A0A7I8IVT7_SPIIN</name>
<keyword evidence="3" id="KW-1185">Reference proteome</keyword>
<accession>A0A7I8IVT7</accession>
<sequence length="128" mass="14610">MARRSPFSVPRAWRRSPELDNTRSSLQRPSADTYDGEAAGCISKKKKKKKREVRREAKRFGPPGRRPSDFLRTSSPSHPTPSANTGCLCRFIVGHRHHQRRRVTSHASTQLDTAIVRKRKHKDKAGLE</sequence>
<feature type="compositionally biased region" description="Basic residues" evidence="1">
    <location>
        <begin position="43"/>
        <end position="52"/>
    </location>
</feature>
<feature type="compositionally biased region" description="Basic residues" evidence="1">
    <location>
        <begin position="116"/>
        <end position="128"/>
    </location>
</feature>
<dbReference type="AlphaFoldDB" id="A0A7I8IVT7"/>
<dbReference type="EMBL" id="CACRZD030000006">
    <property type="protein sequence ID" value="CAA6662098.1"/>
    <property type="molecule type" value="Genomic_DNA"/>
</dbReference>
<evidence type="ECO:0000313" key="3">
    <source>
        <dbReference type="Proteomes" id="UP001189122"/>
    </source>
</evidence>
<reference evidence="2 3" key="1">
    <citation type="submission" date="2019-12" db="EMBL/GenBank/DDBJ databases">
        <authorList>
            <person name="Scholz U."/>
            <person name="Mascher M."/>
            <person name="Fiebig A."/>
        </authorList>
    </citation>
    <scope>NUCLEOTIDE SEQUENCE</scope>
</reference>